<evidence type="ECO:0000256" key="6">
    <source>
        <dbReference type="PROSITE-ProRule" id="PRU00283"/>
    </source>
</evidence>
<dbReference type="GO" id="GO:0005524">
    <property type="term" value="F:ATP binding"/>
    <property type="evidence" value="ECO:0007669"/>
    <property type="project" value="UniProtKB-UniRule"/>
</dbReference>
<feature type="binding site" evidence="6">
    <location>
        <begin position="92"/>
        <end position="99"/>
    </location>
    <ligand>
        <name>ATP</name>
        <dbReference type="ChEBI" id="CHEBI:30616"/>
    </ligand>
</feature>
<dbReference type="PROSITE" id="PS50067">
    <property type="entry name" value="KINESIN_MOTOR_2"/>
    <property type="match status" value="1"/>
</dbReference>
<dbReference type="Pfam" id="PF00225">
    <property type="entry name" value="Kinesin"/>
    <property type="match status" value="1"/>
</dbReference>
<dbReference type="Pfam" id="PF23735">
    <property type="entry name" value="KIF9"/>
    <property type="match status" value="1"/>
</dbReference>
<dbReference type="InterPro" id="IPR027640">
    <property type="entry name" value="Kinesin-like_fam"/>
</dbReference>
<accession>A0AAU9J0D1</accession>
<feature type="domain" description="Kinesin motor" evidence="10">
    <location>
        <begin position="5"/>
        <end position="339"/>
    </location>
</feature>
<evidence type="ECO:0000256" key="4">
    <source>
        <dbReference type="ARBA" id="ARBA00023054"/>
    </source>
</evidence>
<dbReference type="Gene3D" id="3.40.850.10">
    <property type="entry name" value="Kinesin motor domain"/>
    <property type="match status" value="1"/>
</dbReference>
<dbReference type="PANTHER" id="PTHR47968:SF36">
    <property type="entry name" value="KINESIN HEAVY CHAIN ISOFORM X1"/>
    <property type="match status" value="1"/>
</dbReference>
<evidence type="ECO:0000256" key="2">
    <source>
        <dbReference type="ARBA" id="ARBA00022741"/>
    </source>
</evidence>
<dbReference type="PRINTS" id="PR00380">
    <property type="entry name" value="KINESINHEAVY"/>
</dbReference>
<sequence length="723" mass="82824">MVKSAVKVVVRTRPTASFASKNLQIDLDQKTIEAFIPKDNTQGLINNQQEHWKFQFDEILHNSSQEDVYDICGREVVHSVSEGYNGTILAYGQTGAGKTYTMLGGQQAYKFRGVIPRAISQLFHEVQSKPELSYVIRVSYAEIYNELIYDLISPTPPSDQSGSIMIQDDPKYGITLRGLSQSIVNTEEEALNQLFEGETNRTIAAHLLNKNSTRSHCVYTVHLESRSRVESSEKVTISKLNLVDLAGSERTKKTGSEGLTLTEANYINKSLSYLEQVVIALSERGREHVPYRQSKLTYMLKDSIGGNSKTLMVANIWPEPNHMEETISTLRFATRMMRVSNEATINVELDPAQLIERYKREIRDLKQELAMHDTLANRGRIVYEPYTPEQQYQQQQIAESFLDGDTDEVEFDSLRQVRELFIQMRNIYRRALSRLGASDFKVRADKEVDRSGSSHPKEPKNIEESDEGLGDEENFGGFGLGRANPNAKPMDTSALEPRTHFMQAEEEEININKSISFEENKKKSSGSQRKQPIDKNQAFMEFKNVDGRDINNALNQNREDHKDRKARLKEVGARINRIKSEIDECKEKVEQIRRNKPSEEEDVIDEEEFEYIKRLKDLKKVYRTEYDQMKNLKEEVNMIAQSIEFSRERLINEFETWYERKFGGATMALSRENFGTLSEMPANMEGIEEIDDVDPDALAFIKAKNNVKTLHKAKKALGSTLKK</sequence>
<feature type="region of interest" description="Disordered" evidence="9">
    <location>
        <begin position="509"/>
        <end position="535"/>
    </location>
</feature>
<gene>
    <name evidence="11" type="ORF">BSTOLATCC_MIC24280</name>
</gene>
<dbReference type="InterPro" id="IPR036961">
    <property type="entry name" value="Kinesin_motor_dom_sf"/>
</dbReference>
<comment type="caution">
    <text evidence="11">The sequence shown here is derived from an EMBL/GenBank/DDBJ whole genome shotgun (WGS) entry which is preliminary data.</text>
</comment>
<keyword evidence="5 6" id="KW-0505">Motor protein</keyword>
<dbReference type="InterPro" id="IPR027417">
    <property type="entry name" value="P-loop_NTPase"/>
</dbReference>
<reference evidence="11" key="1">
    <citation type="submission" date="2021-09" db="EMBL/GenBank/DDBJ databases">
        <authorList>
            <consortium name="AG Swart"/>
            <person name="Singh M."/>
            <person name="Singh A."/>
            <person name="Seah K."/>
            <person name="Emmerich C."/>
        </authorList>
    </citation>
    <scope>NUCLEOTIDE SEQUENCE</scope>
    <source>
        <strain evidence="11">ATCC30299</strain>
    </source>
</reference>
<feature type="compositionally biased region" description="Acidic residues" evidence="9">
    <location>
        <begin position="464"/>
        <end position="474"/>
    </location>
</feature>
<dbReference type="AlphaFoldDB" id="A0AAU9J0D1"/>
<dbReference type="EMBL" id="CAJZBQ010000023">
    <property type="protein sequence ID" value="CAG9319731.1"/>
    <property type="molecule type" value="Genomic_DNA"/>
</dbReference>
<evidence type="ECO:0000256" key="1">
    <source>
        <dbReference type="ARBA" id="ARBA00022701"/>
    </source>
</evidence>
<evidence type="ECO:0000256" key="9">
    <source>
        <dbReference type="SAM" id="MobiDB-lite"/>
    </source>
</evidence>
<feature type="region of interest" description="Disordered" evidence="9">
    <location>
        <begin position="445"/>
        <end position="493"/>
    </location>
</feature>
<protein>
    <recommendedName>
        <fullName evidence="7">Kinesin-like protein</fullName>
    </recommendedName>
</protein>
<keyword evidence="4 8" id="KW-0175">Coiled coil</keyword>
<feature type="coiled-coil region" evidence="8">
    <location>
        <begin position="551"/>
        <end position="649"/>
    </location>
</feature>
<evidence type="ECO:0000313" key="11">
    <source>
        <dbReference type="EMBL" id="CAG9319731.1"/>
    </source>
</evidence>
<comment type="similarity">
    <text evidence="6 7">Belongs to the TRAFAC class myosin-kinesin ATPase superfamily. Kinesin family.</text>
</comment>
<keyword evidence="1 7" id="KW-0493">Microtubule</keyword>
<dbReference type="InterPro" id="IPR019821">
    <property type="entry name" value="Kinesin_motor_CS"/>
</dbReference>
<evidence type="ECO:0000313" key="12">
    <source>
        <dbReference type="Proteomes" id="UP001162131"/>
    </source>
</evidence>
<dbReference type="GO" id="GO:0005874">
    <property type="term" value="C:microtubule"/>
    <property type="evidence" value="ECO:0007669"/>
    <property type="project" value="UniProtKB-KW"/>
</dbReference>
<keyword evidence="12" id="KW-1185">Reference proteome</keyword>
<dbReference type="SMART" id="SM00129">
    <property type="entry name" value="KISc"/>
    <property type="match status" value="1"/>
</dbReference>
<keyword evidence="2 6" id="KW-0547">Nucleotide-binding</keyword>
<dbReference type="SUPFAM" id="SSF52540">
    <property type="entry name" value="P-loop containing nucleoside triphosphate hydrolases"/>
    <property type="match status" value="1"/>
</dbReference>
<dbReference type="GO" id="GO:0003777">
    <property type="term" value="F:microtubule motor activity"/>
    <property type="evidence" value="ECO:0007669"/>
    <property type="project" value="InterPro"/>
</dbReference>
<dbReference type="GO" id="GO:0008017">
    <property type="term" value="F:microtubule binding"/>
    <property type="evidence" value="ECO:0007669"/>
    <property type="project" value="InterPro"/>
</dbReference>
<dbReference type="PROSITE" id="PS00411">
    <property type="entry name" value="KINESIN_MOTOR_1"/>
    <property type="match status" value="1"/>
</dbReference>
<evidence type="ECO:0000256" key="3">
    <source>
        <dbReference type="ARBA" id="ARBA00022840"/>
    </source>
</evidence>
<evidence type="ECO:0000256" key="5">
    <source>
        <dbReference type="ARBA" id="ARBA00023175"/>
    </source>
</evidence>
<dbReference type="GO" id="GO:0007018">
    <property type="term" value="P:microtubule-based movement"/>
    <property type="evidence" value="ECO:0007669"/>
    <property type="project" value="InterPro"/>
</dbReference>
<keyword evidence="3 6" id="KW-0067">ATP-binding</keyword>
<dbReference type="Proteomes" id="UP001162131">
    <property type="component" value="Unassembled WGS sequence"/>
</dbReference>
<evidence type="ECO:0000256" key="7">
    <source>
        <dbReference type="RuleBase" id="RU000394"/>
    </source>
</evidence>
<organism evidence="11 12">
    <name type="scientific">Blepharisma stoltei</name>
    <dbReference type="NCBI Taxonomy" id="1481888"/>
    <lineage>
        <taxon>Eukaryota</taxon>
        <taxon>Sar</taxon>
        <taxon>Alveolata</taxon>
        <taxon>Ciliophora</taxon>
        <taxon>Postciliodesmatophora</taxon>
        <taxon>Heterotrichea</taxon>
        <taxon>Heterotrichida</taxon>
        <taxon>Blepharismidae</taxon>
        <taxon>Blepharisma</taxon>
    </lineage>
</organism>
<evidence type="ECO:0000259" key="10">
    <source>
        <dbReference type="PROSITE" id="PS50067"/>
    </source>
</evidence>
<feature type="compositionally biased region" description="Basic and acidic residues" evidence="9">
    <location>
        <begin position="445"/>
        <end position="463"/>
    </location>
</feature>
<dbReference type="InterPro" id="IPR056524">
    <property type="entry name" value="KIF6/9_C"/>
</dbReference>
<dbReference type="InterPro" id="IPR001752">
    <property type="entry name" value="Kinesin_motor_dom"/>
</dbReference>
<evidence type="ECO:0000256" key="8">
    <source>
        <dbReference type="SAM" id="Coils"/>
    </source>
</evidence>
<proteinExistence type="inferred from homology"/>
<dbReference type="PANTHER" id="PTHR47968">
    <property type="entry name" value="CENTROMERE PROTEIN E"/>
    <property type="match status" value="1"/>
</dbReference>
<name>A0AAU9J0D1_9CILI</name>